<evidence type="ECO:0000313" key="6">
    <source>
        <dbReference type="EMBL" id="CAQ79712.1"/>
    </source>
</evidence>
<protein>
    <submittedName>
        <fullName evidence="9">Transposase</fullName>
    </submittedName>
</protein>
<keyword evidence="11" id="KW-1185">Reference proteome</keyword>
<sequence>MHLDFFMDVSQALNIINDWKPSNVETLADLLPIHLIDEAYSLTDTVTMRKRKLTLESMVWLLVGMAIYNNKSMKDLVNQLDIVDRTGKAFVAPSALTQRRKNLGEAAMKAVFERMTSSWLKSANLPKWNGLTLLGVDGVVWRAPDNQKNEEAFSRQKGTQYPQVRMVCQMELSSHLITASAFDNYNTNEMILAEKLIDSTPDHSVTMFDKGFYSLGLLHKWQMTGSERHWLIPLKKNTQYEIIRSLGRNDKLVILRSNPRARKLFSNLPETMTARLVTRKIKGKDYQVLTSMIDPLRYPLKDIVGLYEHRWEIELGYREQKQYMLGNRLTLRSRLPELVKQELWGILLTYNLIRYQMVELCFNLKGNYLPYQLSFNGTLAHVSALLVGLPYSTPGAIPRQLKGFHQMAESLILDRRRERTFPRMVKPRPQRYARNKNAIHP</sequence>
<dbReference type="KEGG" id="vsa:VSAL_II0283"/>
<organism evidence="9 11">
    <name type="scientific">Aliivibrio salmonicida (strain LFI1238)</name>
    <name type="common">Vibrio salmonicida (strain LFI1238)</name>
    <dbReference type="NCBI Taxonomy" id="316275"/>
    <lineage>
        <taxon>Bacteria</taxon>
        <taxon>Pseudomonadati</taxon>
        <taxon>Pseudomonadota</taxon>
        <taxon>Gammaproteobacteria</taxon>
        <taxon>Vibrionales</taxon>
        <taxon>Vibrionaceae</taxon>
        <taxon>Aliivibrio</taxon>
    </lineage>
</organism>
<dbReference type="EMBL" id="FM178379">
    <property type="protein sequence ID" value="CAQ80646.1"/>
    <property type="molecule type" value="Genomic_DNA"/>
</dbReference>
<evidence type="ECO:0000313" key="3">
    <source>
        <dbReference type="EMBL" id="CAQ79034.1"/>
    </source>
</evidence>
<dbReference type="Pfam" id="PF01609">
    <property type="entry name" value="DDE_Tnp_1"/>
    <property type="match status" value="1"/>
</dbReference>
<dbReference type="EMBL" id="FM178379">
    <property type="protein sequence ID" value="CAQ79639.1"/>
    <property type="molecule type" value="Genomic_DNA"/>
</dbReference>
<dbReference type="EMBL" id="FM178380">
    <property type="protein sequence ID" value="CAQ81037.1"/>
    <property type="molecule type" value="Genomic_DNA"/>
</dbReference>
<evidence type="ECO:0000313" key="5">
    <source>
        <dbReference type="EMBL" id="CAQ79639.1"/>
    </source>
</evidence>
<dbReference type="KEGG" id="vsa:VSAL_I2826"/>
<dbReference type="PANTHER" id="PTHR37529">
    <property type="entry name" value="TRANSPOSASE INSG FOR INSERTION SEQUENCE ELEMENT IS4-RELATED"/>
    <property type="match status" value="1"/>
</dbReference>
<dbReference type="SUPFAM" id="SSF53098">
    <property type="entry name" value="Ribonuclease H-like"/>
    <property type="match status" value="1"/>
</dbReference>
<evidence type="ECO:0000313" key="8">
    <source>
        <dbReference type="EMBL" id="CAQ80528.1"/>
    </source>
</evidence>
<dbReference type="GO" id="GO:0003677">
    <property type="term" value="F:DNA binding"/>
    <property type="evidence" value="ECO:0007669"/>
    <property type="project" value="InterPro"/>
</dbReference>
<dbReference type="KEGG" id="vsa:VSAL_I1954"/>
<dbReference type="InterPro" id="IPR047952">
    <property type="entry name" value="Transpos_IS4"/>
</dbReference>
<proteinExistence type="predicted"/>
<dbReference type="KEGG" id="vsa:VSAL_I2844"/>
<dbReference type="eggNOG" id="COG3385">
    <property type="taxonomic scope" value="Bacteria"/>
</dbReference>
<evidence type="ECO:0000313" key="4">
    <source>
        <dbReference type="EMBL" id="CAQ79461.1"/>
    </source>
</evidence>
<dbReference type="InterPro" id="IPR002559">
    <property type="entry name" value="Transposase_11"/>
</dbReference>
<evidence type="ECO:0000313" key="7">
    <source>
        <dbReference type="EMBL" id="CAQ80510.1"/>
    </source>
</evidence>
<dbReference type="InterPro" id="IPR024473">
    <property type="entry name" value="Transposases_IS4_N"/>
</dbReference>
<dbReference type="GO" id="GO:0004803">
    <property type="term" value="F:transposase activity"/>
    <property type="evidence" value="ECO:0007669"/>
    <property type="project" value="InterPro"/>
</dbReference>
<dbReference type="Proteomes" id="UP000001730">
    <property type="component" value="Chromosome 2"/>
</dbReference>
<dbReference type="EMBL" id="FM178379">
    <property type="protein sequence ID" value="CAQ79461.1"/>
    <property type="molecule type" value="Genomic_DNA"/>
</dbReference>
<accession>B6EGT0</accession>
<evidence type="ECO:0000313" key="11">
    <source>
        <dbReference type="Proteomes" id="UP000001730"/>
    </source>
</evidence>
<dbReference type="KEGG" id="vsa:VSAL_I2962"/>
<dbReference type="EMBL" id="FM178379">
    <property type="protein sequence ID" value="CAQ80510.1"/>
    <property type="molecule type" value="Genomic_DNA"/>
</dbReference>
<name>B6EGT0_ALISL</name>
<dbReference type="PANTHER" id="PTHR37529:SF1">
    <property type="entry name" value="TRANSPOSASE INSG FOR INSERTION SEQUENCE ELEMENT IS4-RELATED"/>
    <property type="match status" value="1"/>
</dbReference>
<dbReference type="Proteomes" id="UP000001730">
    <property type="component" value="Chromosome 1"/>
</dbReference>
<dbReference type="HOGENOM" id="CLU_028400_1_1_6"/>
<evidence type="ECO:0000313" key="10">
    <source>
        <dbReference type="EMBL" id="CAQ81037.1"/>
    </source>
</evidence>
<feature type="domain" description="Transposase IS4 N-terminal" evidence="2">
    <location>
        <begin position="22"/>
        <end position="113"/>
    </location>
</feature>
<dbReference type="Pfam" id="PF13006">
    <property type="entry name" value="Nterm_IS4"/>
    <property type="match status" value="1"/>
</dbReference>
<reference evidence="9 11" key="1">
    <citation type="journal article" date="2008" name="BMC Genomics">
        <title>The genome sequence of the fish pathogen Aliivibrio salmonicida strain LFI1238 shows extensive evidence of gene decay.</title>
        <authorList>
            <person name="Hjerde E."/>
            <person name="Lorentzen M.S."/>
            <person name="Holden M.T."/>
            <person name="Seeger K."/>
            <person name="Paulsen S."/>
            <person name="Bason N."/>
            <person name="Churcher C."/>
            <person name="Harris D."/>
            <person name="Norbertczak H."/>
            <person name="Quail M.A."/>
            <person name="Sanders S."/>
            <person name="Thurston S."/>
            <person name="Parkhill J."/>
            <person name="Willassen N.P."/>
            <person name="Thomson N.R."/>
        </authorList>
    </citation>
    <scope>NUCLEOTIDE SEQUENCE [LARGE SCALE GENOMIC DNA]</scope>
    <source>
        <strain evidence="9 11">LFI1238</strain>
    </source>
</reference>
<dbReference type="AlphaFoldDB" id="B6EGT0"/>
<dbReference type="EMBL" id="FM178379">
    <property type="protein sequence ID" value="CAQ79034.1"/>
    <property type="molecule type" value="Genomic_DNA"/>
</dbReference>
<dbReference type="GO" id="GO:0006313">
    <property type="term" value="P:DNA transposition"/>
    <property type="evidence" value="ECO:0007669"/>
    <property type="project" value="InterPro"/>
</dbReference>
<feature type="domain" description="Transposase IS4-like" evidence="1">
    <location>
        <begin position="133"/>
        <end position="352"/>
    </location>
</feature>
<dbReference type="EMBL" id="FM178379">
    <property type="protein sequence ID" value="CAQ80528.1"/>
    <property type="molecule type" value="Genomic_DNA"/>
</dbReference>
<dbReference type="KEGG" id="vsa:VSAL_I1776"/>
<gene>
    <name evidence="3" type="ordered locus">VSAL_I1349</name>
    <name evidence="4" type="ordered locus">VSAL_I1776</name>
    <name evidence="5" type="ordered locus">VSAL_I1954</name>
    <name evidence="6" type="ordered locus">VSAL_I2027</name>
    <name evidence="7" type="ordered locus">VSAL_I2826</name>
    <name evidence="8" type="ordered locus">VSAL_I2844</name>
    <name evidence="9" type="ordered locus">VSAL_I2962</name>
    <name evidence="10" type="ordered locus">VSAL_II0283</name>
</gene>
<evidence type="ECO:0000313" key="9">
    <source>
        <dbReference type="EMBL" id="CAQ80646.1"/>
    </source>
</evidence>
<dbReference type="KEGG" id="vsa:VSAL_I1349"/>
<dbReference type="NCBIfam" id="NF033592">
    <property type="entry name" value="transpos_IS4_1"/>
    <property type="match status" value="1"/>
</dbReference>
<dbReference type="InterPro" id="IPR012337">
    <property type="entry name" value="RNaseH-like_sf"/>
</dbReference>
<dbReference type="EMBL" id="FM178379">
    <property type="protein sequence ID" value="CAQ79712.1"/>
    <property type="molecule type" value="Genomic_DNA"/>
</dbReference>
<evidence type="ECO:0000259" key="1">
    <source>
        <dbReference type="Pfam" id="PF01609"/>
    </source>
</evidence>
<evidence type="ECO:0000259" key="2">
    <source>
        <dbReference type="Pfam" id="PF13006"/>
    </source>
</evidence>
<dbReference type="KEGG" id="vsa:VSAL_I2027"/>